<evidence type="ECO:0000256" key="2">
    <source>
        <dbReference type="ARBA" id="ARBA00022840"/>
    </source>
</evidence>
<evidence type="ECO:0000256" key="3">
    <source>
        <dbReference type="SAM" id="MobiDB-lite"/>
    </source>
</evidence>
<dbReference type="GO" id="GO:0005737">
    <property type="term" value="C:cytoplasm"/>
    <property type="evidence" value="ECO:0007669"/>
    <property type="project" value="TreeGrafter"/>
</dbReference>
<feature type="region of interest" description="Disordered" evidence="3">
    <location>
        <begin position="510"/>
        <end position="529"/>
    </location>
</feature>
<evidence type="ECO:0000256" key="1">
    <source>
        <dbReference type="ARBA" id="ARBA00022741"/>
    </source>
</evidence>
<organism evidence="5 6">
    <name type="scientific">Aspergillus nanangensis</name>
    <dbReference type="NCBI Taxonomy" id="2582783"/>
    <lineage>
        <taxon>Eukaryota</taxon>
        <taxon>Fungi</taxon>
        <taxon>Dikarya</taxon>
        <taxon>Ascomycota</taxon>
        <taxon>Pezizomycotina</taxon>
        <taxon>Eurotiomycetes</taxon>
        <taxon>Eurotiomycetidae</taxon>
        <taxon>Eurotiales</taxon>
        <taxon>Aspergillaceae</taxon>
        <taxon>Aspergillus</taxon>
        <taxon>Aspergillus subgen. Circumdati</taxon>
    </lineage>
</organism>
<dbReference type="PANTHER" id="PTHR24346">
    <property type="entry name" value="MAP/MICROTUBULE AFFINITY-REGULATING KINASE"/>
    <property type="match status" value="1"/>
</dbReference>
<evidence type="ECO:0000259" key="4">
    <source>
        <dbReference type="PROSITE" id="PS50011"/>
    </source>
</evidence>
<feature type="region of interest" description="Disordered" evidence="3">
    <location>
        <begin position="138"/>
        <end position="178"/>
    </location>
</feature>
<feature type="compositionally biased region" description="Polar residues" evidence="3">
    <location>
        <begin position="39"/>
        <end position="49"/>
    </location>
</feature>
<keyword evidence="1" id="KW-0547">Nucleotide-binding</keyword>
<feature type="region of interest" description="Disordered" evidence="3">
    <location>
        <begin position="27"/>
        <end position="67"/>
    </location>
</feature>
<dbReference type="Gene3D" id="1.10.510.10">
    <property type="entry name" value="Transferase(Phosphotransferase) domain 1"/>
    <property type="match status" value="1"/>
</dbReference>
<dbReference type="PANTHER" id="PTHR24346:SF76">
    <property type="entry name" value="NON-SPECIFIC SERINE_THREONINE PROTEIN KINASE"/>
    <property type="match status" value="1"/>
</dbReference>
<evidence type="ECO:0000313" key="5">
    <source>
        <dbReference type="EMBL" id="KAF9893461.1"/>
    </source>
</evidence>
<accession>A0AAD4CVG2</accession>
<comment type="caution">
    <text evidence="5">The sequence shown here is derived from an EMBL/GenBank/DDBJ whole genome shotgun (WGS) entry which is preliminary data.</text>
</comment>
<dbReference type="InterPro" id="IPR008271">
    <property type="entry name" value="Ser/Thr_kinase_AS"/>
</dbReference>
<dbReference type="Pfam" id="PF00069">
    <property type="entry name" value="Pkinase"/>
    <property type="match status" value="1"/>
</dbReference>
<dbReference type="InterPro" id="IPR000719">
    <property type="entry name" value="Prot_kinase_dom"/>
</dbReference>
<dbReference type="SMART" id="SM00220">
    <property type="entry name" value="S_TKc"/>
    <property type="match status" value="1"/>
</dbReference>
<reference evidence="5" key="1">
    <citation type="journal article" date="2019" name="Beilstein J. Org. Chem.">
        <title>Nanangenines: drimane sesquiterpenoids as the dominant metabolite cohort of a novel Australian fungus, Aspergillus nanangensis.</title>
        <authorList>
            <person name="Lacey H.J."/>
            <person name="Gilchrist C.L.M."/>
            <person name="Crombie A."/>
            <person name="Kalaitzis J.A."/>
            <person name="Vuong D."/>
            <person name="Rutledge P.J."/>
            <person name="Turner P."/>
            <person name="Pitt J.I."/>
            <person name="Lacey E."/>
            <person name="Chooi Y.H."/>
            <person name="Piggott A.M."/>
        </authorList>
    </citation>
    <scope>NUCLEOTIDE SEQUENCE</scope>
    <source>
        <strain evidence="5">MST-FP2251</strain>
    </source>
</reference>
<dbReference type="InterPro" id="IPR011009">
    <property type="entry name" value="Kinase-like_dom_sf"/>
</dbReference>
<dbReference type="GO" id="GO:0035556">
    <property type="term" value="P:intracellular signal transduction"/>
    <property type="evidence" value="ECO:0007669"/>
    <property type="project" value="TreeGrafter"/>
</dbReference>
<keyword evidence="2" id="KW-0067">ATP-binding</keyword>
<sequence length="1195" mass="133136">MSNPHETSRPAITFAPNVSLEQALANEDSASLTARKFQPCSSSLRNNGSQDDDPVTEQKVEARGGRNSKAHFIPENETIVNTKLDHPTHYRSLSTPSTVDQARTPTEDAKDVILSPFGETSLANDLAFFEDQVSRSDGVAMPFGSKSRSSLRYRSSNLRNSTRHSSRRSTASGDKSPASTFLSMWAERRAEEPALQPDDEGQMVGTDYVLGKQIGYGSCSTFKEAFRTDGHGPTKRVAVKIVRKYLSGRSEDENEEIQAEFDREVSVWRYLNHPHVLTLDAVYETDYATFCFTKLAIGGTLFDLVRQHRQGLEPKLAKRYSYQLACAIRYLHEDARIVHRDIKLENCLLDPVEDENGDNSSTLVLGDFGMAEWMIADEVDGKQMGPAGSSTSVAGSLEYASPEQLLSTNRVIHPCVDIWAFGVTVFIVVVGSRPFQDPFTPRIRSNILSGTWNHNSVLGETSDALNHKDRTDALELIKGCLHMEADKRWTIRDILGCSWLREVAESANTPTDTTSLRHSDDASASSSMTTITVPEDGVEESIDAGITCPNDLRVVLDAAGHYKELDDLAQETYRICGIDQNLDVKDRYYTLSECYSKISDCSIALQNLQMEGFCRDDLVILAQSARRPGVAEAIHIPLLDMFPTHGTRINASDDDNVSSFWRLPGLSWLEETLSTHDNTSRLNFLCAMLSIGLVSFSGSHVCRFDIDITGNPVEVIPVGLGYSYNIRKLACLDSFIGGPVRVLGKNEPSDRQRALKVALTVEDLQELWGPIWLLGGSSAGEGRIIRTERGYIIPVWRHEQRRANSEIECHWTNEYPHTLMSQAYCEDLPMLRITSRILVGTHSITETGLNVNENCQTQISSIQQRMAGQLQLPGTTKAHLAVDGYEVNLGGGQYLSAGVVKKWKRMPARTHKSVLIELCQHPNTQLLPLLKLRVGLEVSACTGNAQRVTLWDALRLSQTKMGATRKVSGPKGPCEHNIGDINCIWSCWSRCNSASGIDCLADTPREEEKVPSKYDARRLIIHSILALQHTGVDYEANLQAWWPFSDCPLTSRISPTSREPHPWFQLIKESRDVSTFAVLSRRCLEFYERKCLQLHSDSHKSSPVKVQQTGLYTRVLLNGGNLGSLVEGEKVIVRNSHLTVEQVMRKEEVIIVATATKNILRISFRGLLREGRISCAQEHINHDVPTSLSIPIFIY</sequence>
<dbReference type="FunFam" id="1.10.510.10:FF:000985">
    <property type="entry name" value="Serine/threonine-protein kinase MARK2"/>
    <property type="match status" value="1"/>
</dbReference>
<gene>
    <name evidence="5" type="ORF">FE257_010773</name>
</gene>
<dbReference type="EMBL" id="VCAU01000007">
    <property type="protein sequence ID" value="KAF9893461.1"/>
    <property type="molecule type" value="Genomic_DNA"/>
</dbReference>
<dbReference type="GO" id="GO:0004674">
    <property type="term" value="F:protein serine/threonine kinase activity"/>
    <property type="evidence" value="ECO:0007669"/>
    <property type="project" value="TreeGrafter"/>
</dbReference>
<protein>
    <recommendedName>
        <fullName evidence="4">Protein kinase domain-containing protein</fullName>
    </recommendedName>
</protein>
<proteinExistence type="predicted"/>
<dbReference type="AlphaFoldDB" id="A0AAD4CVG2"/>
<dbReference type="PROSITE" id="PS00108">
    <property type="entry name" value="PROTEIN_KINASE_ST"/>
    <property type="match status" value="1"/>
</dbReference>
<dbReference type="GO" id="GO:0005524">
    <property type="term" value="F:ATP binding"/>
    <property type="evidence" value="ECO:0007669"/>
    <property type="project" value="UniProtKB-KW"/>
</dbReference>
<feature type="compositionally biased region" description="Low complexity" evidence="3">
    <location>
        <begin position="145"/>
        <end position="160"/>
    </location>
</feature>
<keyword evidence="6" id="KW-1185">Reference proteome</keyword>
<reference evidence="5" key="2">
    <citation type="submission" date="2020-02" db="EMBL/GenBank/DDBJ databases">
        <authorList>
            <person name="Gilchrist C.L.M."/>
            <person name="Chooi Y.-H."/>
        </authorList>
    </citation>
    <scope>NUCLEOTIDE SEQUENCE</scope>
    <source>
        <strain evidence="5">MST-FP2251</strain>
    </source>
</reference>
<dbReference type="Proteomes" id="UP001194746">
    <property type="component" value="Unassembled WGS sequence"/>
</dbReference>
<feature type="domain" description="Protein kinase" evidence="4">
    <location>
        <begin position="208"/>
        <end position="500"/>
    </location>
</feature>
<dbReference type="SUPFAM" id="SSF56112">
    <property type="entry name" value="Protein kinase-like (PK-like)"/>
    <property type="match status" value="1"/>
</dbReference>
<name>A0AAD4CVG2_ASPNN</name>
<dbReference type="GO" id="GO:0000226">
    <property type="term" value="P:microtubule cytoskeleton organization"/>
    <property type="evidence" value="ECO:0007669"/>
    <property type="project" value="TreeGrafter"/>
</dbReference>
<dbReference type="PROSITE" id="PS50011">
    <property type="entry name" value="PROTEIN_KINASE_DOM"/>
    <property type="match status" value="1"/>
</dbReference>
<evidence type="ECO:0000313" key="6">
    <source>
        <dbReference type="Proteomes" id="UP001194746"/>
    </source>
</evidence>